<organism evidence="2 3">
    <name type="scientific">Ensete ventricosum</name>
    <name type="common">Abyssinian banana</name>
    <name type="synonym">Musa ensete</name>
    <dbReference type="NCBI Taxonomy" id="4639"/>
    <lineage>
        <taxon>Eukaryota</taxon>
        <taxon>Viridiplantae</taxon>
        <taxon>Streptophyta</taxon>
        <taxon>Embryophyta</taxon>
        <taxon>Tracheophyta</taxon>
        <taxon>Spermatophyta</taxon>
        <taxon>Magnoliopsida</taxon>
        <taxon>Liliopsida</taxon>
        <taxon>Zingiberales</taxon>
        <taxon>Musaceae</taxon>
        <taxon>Ensete</taxon>
    </lineage>
</organism>
<dbReference type="PANTHER" id="PTHR35296">
    <property type="entry name" value="EXPRESSED PROTEIN"/>
    <property type="match status" value="1"/>
</dbReference>
<reference evidence="2 3" key="1">
    <citation type="journal article" date="2014" name="Agronomy (Basel)">
        <title>A Draft Genome Sequence for Ensete ventricosum, the Drought-Tolerant Tree Against Hunger.</title>
        <authorList>
            <person name="Harrison J."/>
            <person name="Moore K.A."/>
            <person name="Paszkiewicz K."/>
            <person name="Jones T."/>
            <person name="Grant M."/>
            <person name="Ambacheew D."/>
            <person name="Muzemil S."/>
            <person name="Studholme D.J."/>
        </authorList>
    </citation>
    <scope>NUCLEOTIDE SEQUENCE [LARGE SCALE GENOMIC DNA]</scope>
</reference>
<protein>
    <submittedName>
        <fullName evidence="2">Uncharacterized protein</fullName>
    </submittedName>
</protein>
<sequence>MHSPLDPSAGAVGCCAFLRRPVSFSRHLGYRPLDPVEEPPPPPPVRVVVGKERRVFLVDPFVLDSNPFRILMEAAGDERSRRKGAVFVDVDGILFEHMLWLAYNEPSFSSSSSTSLFQLNLKEIIQFYSQDN</sequence>
<dbReference type="AlphaFoldDB" id="A0A426ZUV0"/>
<evidence type="ECO:0000313" key="3">
    <source>
        <dbReference type="Proteomes" id="UP000287651"/>
    </source>
</evidence>
<dbReference type="GO" id="GO:0009733">
    <property type="term" value="P:response to auxin"/>
    <property type="evidence" value="ECO:0007669"/>
    <property type="project" value="InterPro"/>
</dbReference>
<name>A0A426ZUV0_ENSVE</name>
<dbReference type="Proteomes" id="UP000287651">
    <property type="component" value="Unassembled WGS sequence"/>
</dbReference>
<proteinExistence type="inferred from homology"/>
<gene>
    <name evidence="2" type="ORF">B296_00016138</name>
</gene>
<evidence type="ECO:0000256" key="1">
    <source>
        <dbReference type="ARBA" id="ARBA00006974"/>
    </source>
</evidence>
<dbReference type="PANTHER" id="PTHR35296:SF3">
    <property type="entry name" value="EXPRESSED PROTEIN"/>
    <property type="match status" value="1"/>
</dbReference>
<comment type="caution">
    <text evidence="2">The sequence shown here is derived from an EMBL/GenBank/DDBJ whole genome shotgun (WGS) entry which is preliminary data.</text>
</comment>
<evidence type="ECO:0000313" key="2">
    <source>
        <dbReference type="EMBL" id="RRT67732.1"/>
    </source>
</evidence>
<accession>A0A426ZUV0</accession>
<comment type="similarity">
    <text evidence="1">Belongs to the ARG7 family.</text>
</comment>
<dbReference type="EMBL" id="AMZH03004930">
    <property type="protein sequence ID" value="RRT67732.1"/>
    <property type="molecule type" value="Genomic_DNA"/>
</dbReference>
<dbReference type="InterPro" id="IPR003676">
    <property type="entry name" value="SAUR_fam"/>
</dbReference>